<accession>A0A660L4P5</accession>
<dbReference type="Pfam" id="PF06737">
    <property type="entry name" value="Transglycosylas"/>
    <property type="match status" value="1"/>
</dbReference>
<feature type="signal peptide" evidence="4">
    <location>
        <begin position="1"/>
        <end position="22"/>
    </location>
</feature>
<dbReference type="InterPro" id="IPR023346">
    <property type="entry name" value="Lysozyme-like_dom_sf"/>
</dbReference>
<dbReference type="EMBL" id="RBIL01000002">
    <property type="protein sequence ID" value="RKQ87822.1"/>
    <property type="molecule type" value="Genomic_DNA"/>
</dbReference>
<organism evidence="6 7">
    <name type="scientific">Solirubrobacter pauli</name>
    <dbReference type="NCBI Taxonomy" id="166793"/>
    <lineage>
        <taxon>Bacteria</taxon>
        <taxon>Bacillati</taxon>
        <taxon>Actinomycetota</taxon>
        <taxon>Thermoleophilia</taxon>
        <taxon>Solirubrobacterales</taxon>
        <taxon>Solirubrobacteraceae</taxon>
        <taxon>Solirubrobacter</taxon>
    </lineage>
</organism>
<comment type="caution">
    <text evidence="6">The sequence shown here is derived from an EMBL/GenBank/DDBJ whole genome shotgun (WGS) entry which is preliminary data.</text>
</comment>
<evidence type="ECO:0000256" key="3">
    <source>
        <dbReference type="SAM" id="MobiDB-lite"/>
    </source>
</evidence>
<dbReference type="GO" id="GO:0016787">
    <property type="term" value="F:hydrolase activity"/>
    <property type="evidence" value="ECO:0007669"/>
    <property type="project" value="UniProtKB-KW"/>
</dbReference>
<reference evidence="6 7" key="1">
    <citation type="submission" date="2018-10" db="EMBL/GenBank/DDBJ databases">
        <title>Genomic Encyclopedia of Archaeal and Bacterial Type Strains, Phase II (KMG-II): from individual species to whole genera.</title>
        <authorList>
            <person name="Goeker M."/>
        </authorList>
    </citation>
    <scope>NUCLEOTIDE SEQUENCE [LARGE SCALE GENOMIC DNA]</scope>
    <source>
        <strain evidence="6 7">DSM 14954</strain>
    </source>
</reference>
<gene>
    <name evidence="6" type="ORF">C8N24_5851</name>
</gene>
<evidence type="ECO:0000256" key="2">
    <source>
        <dbReference type="ARBA" id="ARBA00022801"/>
    </source>
</evidence>
<dbReference type="SUPFAM" id="SSF53955">
    <property type="entry name" value="Lysozyme-like"/>
    <property type="match status" value="1"/>
</dbReference>
<dbReference type="Gene3D" id="1.10.530.10">
    <property type="match status" value="1"/>
</dbReference>
<dbReference type="Proteomes" id="UP000278962">
    <property type="component" value="Unassembled WGS sequence"/>
</dbReference>
<feature type="region of interest" description="Disordered" evidence="3">
    <location>
        <begin position="100"/>
        <end position="126"/>
    </location>
</feature>
<protein>
    <submittedName>
        <fullName evidence="6">Transglycosylase-like protein with SLT domain</fullName>
    </submittedName>
</protein>
<feature type="chain" id="PRO_5024868270" evidence="4">
    <location>
        <begin position="23"/>
        <end position="199"/>
    </location>
</feature>
<evidence type="ECO:0000313" key="7">
    <source>
        <dbReference type="Proteomes" id="UP000278962"/>
    </source>
</evidence>
<evidence type="ECO:0000313" key="6">
    <source>
        <dbReference type="EMBL" id="RKQ87822.1"/>
    </source>
</evidence>
<keyword evidence="4" id="KW-0732">Signal</keyword>
<sequence>MRTTTTVLLAVGAATLAVPASASGAAQSDFQAPLGGHLTIESQMREAHTELAQERLTRKAWRLARRLAEHEDRGFSPVKYRRRVADDPPATIARRIRSLRSDIKRRERQERRRKARGARAQRDATASPALEAIAACESGGNPGTNTGNGFYGKYQFTLQTWASVGGSGNPAAASEAEQNQRAALLYAREGASPWPVCGR</sequence>
<comment type="similarity">
    <text evidence="1">Belongs to the transglycosylase family. Rpf subfamily.</text>
</comment>
<proteinExistence type="inferred from homology"/>
<evidence type="ECO:0000256" key="1">
    <source>
        <dbReference type="ARBA" id="ARBA00010830"/>
    </source>
</evidence>
<feature type="compositionally biased region" description="Basic and acidic residues" evidence="3">
    <location>
        <begin position="100"/>
        <end position="110"/>
    </location>
</feature>
<dbReference type="CDD" id="cd13925">
    <property type="entry name" value="RPF"/>
    <property type="match status" value="1"/>
</dbReference>
<dbReference type="InterPro" id="IPR010618">
    <property type="entry name" value="RPF"/>
</dbReference>
<feature type="domain" description="Resuscitation-promoting factor core lysozyme-like" evidence="5">
    <location>
        <begin position="127"/>
        <end position="197"/>
    </location>
</feature>
<evidence type="ECO:0000259" key="5">
    <source>
        <dbReference type="Pfam" id="PF06737"/>
    </source>
</evidence>
<keyword evidence="7" id="KW-1185">Reference proteome</keyword>
<keyword evidence="2" id="KW-0378">Hydrolase</keyword>
<dbReference type="AlphaFoldDB" id="A0A660L4P5"/>
<evidence type="ECO:0000256" key="4">
    <source>
        <dbReference type="SAM" id="SignalP"/>
    </source>
</evidence>
<name>A0A660L4P5_9ACTN</name>